<dbReference type="GO" id="GO:0005509">
    <property type="term" value="F:calcium ion binding"/>
    <property type="evidence" value="ECO:0007669"/>
    <property type="project" value="InterPro"/>
</dbReference>
<sequence>MYASMQNSLKEAERSRSSTTSVSELHLPNSVKYNYAVLSEVEEVASSSASAAAAKPNLRQAGSSTASCQDPPNGGVCDQLDDETLEQYRSAFRLIDKNDDGVISASEVASVMRFLGYKPTDDEIRNIIAKIDQDGNGTIEFDEFVPLMSRHSKKADKENDLFITFKVFDRNGDGYITKEELRHVMESLGEELTDEEMDMMLKAADKDGDNRVSFDEFKSMFAND</sequence>
<accession>A0A183IH26</accession>
<dbReference type="Proteomes" id="UP000270296">
    <property type="component" value="Unassembled WGS sequence"/>
</dbReference>
<proteinExistence type="predicted"/>
<dbReference type="EMBL" id="UZAM01007478">
    <property type="protein sequence ID" value="VDO99385.1"/>
    <property type="molecule type" value="Genomic_DNA"/>
</dbReference>
<dbReference type="WBParaSite" id="SBAD_0000306001-mRNA-1">
    <property type="protein sequence ID" value="SBAD_0000306001-mRNA-1"/>
    <property type="gene ID" value="SBAD_0000306001"/>
</dbReference>
<dbReference type="PANTHER" id="PTHR23048">
    <property type="entry name" value="MYOSIN LIGHT CHAIN 1, 3"/>
    <property type="match status" value="1"/>
</dbReference>
<dbReference type="InterPro" id="IPR011992">
    <property type="entry name" value="EF-hand-dom_pair"/>
</dbReference>
<evidence type="ECO:0000256" key="3">
    <source>
        <dbReference type="SAM" id="MobiDB-lite"/>
    </source>
</evidence>
<reference evidence="7" key="1">
    <citation type="submission" date="2016-06" db="UniProtKB">
        <authorList>
            <consortium name="WormBaseParasite"/>
        </authorList>
    </citation>
    <scope>IDENTIFICATION</scope>
</reference>
<keyword evidence="1" id="KW-0677">Repeat</keyword>
<dbReference type="AlphaFoldDB" id="A0A183IH26"/>
<dbReference type="OrthoDB" id="26525at2759"/>
<dbReference type="CDD" id="cd00051">
    <property type="entry name" value="EFh"/>
    <property type="match status" value="2"/>
</dbReference>
<evidence type="ECO:0000256" key="1">
    <source>
        <dbReference type="ARBA" id="ARBA00022737"/>
    </source>
</evidence>
<dbReference type="Pfam" id="PF13499">
    <property type="entry name" value="EF-hand_7"/>
    <property type="match status" value="2"/>
</dbReference>
<dbReference type="Gene3D" id="1.10.238.10">
    <property type="entry name" value="EF-hand"/>
    <property type="match status" value="1"/>
</dbReference>
<evidence type="ECO:0000313" key="6">
    <source>
        <dbReference type="Proteomes" id="UP000270296"/>
    </source>
</evidence>
<evidence type="ECO:0000259" key="4">
    <source>
        <dbReference type="PROSITE" id="PS50222"/>
    </source>
</evidence>
<protein>
    <submittedName>
        <fullName evidence="7">Calmodulin</fullName>
    </submittedName>
</protein>
<keyword evidence="2" id="KW-0106">Calcium</keyword>
<evidence type="ECO:0000313" key="5">
    <source>
        <dbReference type="EMBL" id="VDO99385.1"/>
    </source>
</evidence>
<dbReference type="InterPro" id="IPR050230">
    <property type="entry name" value="CALM/Myosin/TropC-like"/>
</dbReference>
<feature type="region of interest" description="Disordered" evidence="3">
    <location>
        <begin position="1"/>
        <end position="23"/>
    </location>
</feature>
<feature type="domain" description="EF-hand" evidence="4">
    <location>
        <begin position="83"/>
        <end position="118"/>
    </location>
</feature>
<feature type="domain" description="EF-hand" evidence="4">
    <location>
        <begin position="156"/>
        <end position="191"/>
    </location>
</feature>
<dbReference type="PROSITE" id="PS50222">
    <property type="entry name" value="EF_HAND_2"/>
    <property type="match status" value="4"/>
</dbReference>
<dbReference type="InterPro" id="IPR002048">
    <property type="entry name" value="EF_hand_dom"/>
</dbReference>
<dbReference type="PANTHER" id="PTHR23048:SF0">
    <property type="entry name" value="CALMODULIN LIKE 3"/>
    <property type="match status" value="1"/>
</dbReference>
<gene>
    <name evidence="5" type="ORF">SBAD_LOCUS2921</name>
</gene>
<dbReference type="SUPFAM" id="SSF47473">
    <property type="entry name" value="EF-hand"/>
    <property type="match status" value="1"/>
</dbReference>
<dbReference type="SMART" id="SM00054">
    <property type="entry name" value="EFh"/>
    <property type="match status" value="4"/>
</dbReference>
<feature type="domain" description="EF-hand" evidence="4">
    <location>
        <begin position="119"/>
        <end position="154"/>
    </location>
</feature>
<name>A0A183IH26_9BILA</name>
<dbReference type="GO" id="GO:0016460">
    <property type="term" value="C:myosin II complex"/>
    <property type="evidence" value="ECO:0007669"/>
    <property type="project" value="TreeGrafter"/>
</dbReference>
<keyword evidence="6" id="KW-1185">Reference proteome</keyword>
<reference evidence="5 6" key="2">
    <citation type="submission" date="2018-11" db="EMBL/GenBank/DDBJ databases">
        <authorList>
            <consortium name="Pathogen Informatics"/>
        </authorList>
    </citation>
    <scope>NUCLEOTIDE SEQUENCE [LARGE SCALE GENOMIC DNA]</scope>
</reference>
<dbReference type="PRINTS" id="PR01697">
    <property type="entry name" value="PARVALBUMIN"/>
</dbReference>
<evidence type="ECO:0000313" key="7">
    <source>
        <dbReference type="WBParaSite" id="SBAD_0000306001-mRNA-1"/>
    </source>
</evidence>
<dbReference type="PROSITE" id="PS00018">
    <property type="entry name" value="EF_HAND_1"/>
    <property type="match status" value="4"/>
</dbReference>
<evidence type="ECO:0000256" key="2">
    <source>
        <dbReference type="ARBA" id="ARBA00022837"/>
    </source>
</evidence>
<feature type="domain" description="EF-hand" evidence="4">
    <location>
        <begin position="192"/>
        <end position="224"/>
    </location>
</feature>
<dbReference type="InterPro" id="IPR018247">
    <property type="entry name" value="EF_Hand_1_Ca_BS"/>
</dbReference>
<dbReference type="FunFam" id="1.10.238.10:FF:000001">
    <property type="entry name" value="Calmodulin 1"/>
    <property type="match status" value="1"/>
</dbReference>
<organism evidence="7">
    <name type="scientific">Soboliphyme baturini</name>
    <dbReference type="NCBI Taxonomy" id="241478"/>
    <lineage>
        <taxon>Eukaryota</taxon>
        <taxon>Metazoa</taxon>
        <taxon>Ecdysozoa</taxon>
        <taxon>Nematoda</taxon>
        <taxon>Enoplea</taxon>
        <taxon>Dorylaimia</taxon>
        <taxon>Dioctophymatida</taxon>
        <taxon>Dioctophymatoidea</taxon>
        <taxon>Soboliphymatidae</taxon>
        <taxon>Soboliphyme</taxon>
    </lineage>
</organism>